<protein>
    <recommendedName>
        <fullName evidence="4">Permease</fullName>
    </recommendedName>
</protein>
<feature type="transmembrane region" description="Helical" evidence="1">
    <location>
        <begin position="6"/>
        <end position="23"/>
    </location>
</feature>
<evidence type="ECO:0000313" key="2">
    <source>
        <dbReference type="EMBL" id="MDU9694033.1"/>
    </source>
</evidence>
<dbReference type="Proteomes" id="UP001269400">
    <property type="component" value="Unassembled WGS sequence"/>
</dbReference>
<evidence type="ECO:0008006" key="4">
    <source>
        <dbReference type="Google" id="ProtNLM"/>
    </source>
</evidence>
<evidence type="ECO:0000313" key="3">
    <source>
        <dbReference type="Proteomes" id="UP001269400"/>
    </source>
</evidence>
<name>A0AAX6NDN2_PRIAR</name>
<reference evidence="2" key="1">
    <citation type="journal article" date="2022" name="J Environ Chem Eng">
        <title>Biodegradation of petroleum oil using a constructed nonpathogenic and heavy metal-tolerant bacterial consortium isolated from marine sponges.</title>
        <authorList>
            <person name="Dechsakulwatana C."/>
            <person name="Rungsihiranrut A."/>
            <person name="Muangchinda C."/>
            <person name="Ningthoujam R."/>
            <person name="Klankeo P."/>
            <person name="Pinyakong O."/>
        </authorList>
    </citation>
    <scope>NUCLEOTIDE SEQUENCE</scope>
    <source>
        <strain evidence="2">TL01-2</strain>
    </source>
</reference>
<keyword evidence="1" id="KW-0812">Transmembrane</keyword>
<gene>
    <name evidence="2" type="ORF">O0Q50_22890</name>
</gene>
<accession>A0AAX6NDN2</accession>
<organism evidence="2 3">
    <name type="scientific">Priestia aryabhattai</name>
    <name type="common">Bacillus aryabhattai</name>
    <dbReference type="NCBI Taxonomy" id="412384"/>
    <lineage>
        <taxon>Bacteria</taxon>
        <taxon>Bacillati</taxon>
        <taxon>Bacillota</taxon>
        <taxon>Bacilli</taxon>
        <taxon>Bacillales</taxon>
        <taxon>Bacillaceae</taxon>
        <taxon>Priestia</taxon>
    </lineage>
</organism>
<dbReference type="EMBL" id="JAPTGD010000002">
    <property type="protein sequence ID" value="MDU9694033.1"/>
    <property type="molecule type" value="Genomic_DNA"/>
</dbReference>
<dbReference type="AlphaFoldDB" id="A0AAX6NDN2"/>
<keyword evidence="1" id="KW-1133">Transmembrane helix</keyword>
<feature type="transmembrane region" description="Helical" evidence="1">
    <location>
        <begin position="35"/>
        <end position="68"/>
    </location>
</feature>
<sequence length="73" mass="8175">MNIGFGLTIVFIIFSLLYTGMNARMKRQLPLTETILFISILGICVWLHILNIWVAIGAMITVAVIVLIVKKTN</sequence>
<comment type="caution">
    <text evidence="2">The sequence shown here is derived from an EMBL/GenBank/DDBJ whole genome shotgun (WGS) entry which is preliminary data.</text>
</comment>
<proteinExistence type="predicted"/>
<evidence type="ECO:0000256" key="1">
    <source>
        <dbReference type="SAM" id="Phobius"/>
    </source>
</evidence>
<keyword evidence="1" id="KW-0472">Membrane</keyword>
<reference evidence="2" key="2">
    <citation type="submission" date="2022-12" db="EMBL/GenBank/DDBJ databases">
        <authorList>
            <person name="Dechsakulwatana C."/>
            <person name="Rungsihiranrut A."/>
            <person name="Muangchinda C."/>
            <person name="Ningthoujam R."/>
            <person name="Klankeo P."/>
            <person name="Pinyakong O."/>
        </authorList>
    </citation>
    <scope>NUCLEOTIDE SEQUENCE</scope>
    <source>
        <strain evidence="2">TL01-2</strain>
    </source>
</reference>
<dbReference type="RefSeq" id="WP_316911249.1">
    <property type="nucleotide sequence ID" value="NZ_JAPTGD010000002.1"/>
</dbReference>